<proteinExistence type="predicted"/>
<protein>
    <recommendedName>
        <fullName evidence="2">Putative 4-hydroxy-4-methyl-2-oxoglutarate aldolase</fullName>
    </recommendedName>
    <alternativeName>
        <fullName evidence="3">Regulator of ribonuclease activity homolog</fullName>
    </alternativeName>
    <alternativeName>
        <fullName evidence="4">RraA-like protein</fullName>
    </alternativeName>
</protein>
<comment type="cofactor">
    <cofactor evidence="1">
        <name>a divalent metal cation</name>
        <dbReference type="ChEBI" id="CHEBI:60240"/>
    </cofactor>
</comment>
<gene>
    <name evidence="5" type="ORF">IHE39_14060</name>
</gene>
<evidence type="ECO:0000313" key="5">
    <source>
        <dbReference type="EMBL" id="MBE1205421.1"/>
    </source>
</evidence>
<reference evidence="5 6" key="1">
    <citation type="submission" date="2020-09" db="EMBL/GenBank/DDBJ databases">
        <title>Draft Genome Sequence of Aminobacter carboxidus type strain DSM 1086, a soil Gram-negative carboxydobacterium.</title>
        <authorList>
            <person name="Turrini P."/>
            <person name="Tescari M."/>
            <person name="Artuso I."/>
            <person name="Lugli G.A."/>
            <person name="Frangipani E."/>
            <person name="Ventura M."/>
            <person name="Visca P."/>
        </authorList>
    </citation>
    <scope>NUCLEOTIDE SEQUENCE [LARGE SCALE GENOMIC DNA]</scope>
    <source>
        <strain evidence="5 6">DSM 1086</strain>
    </source>
</reference>
<dbReference type="EMBL" id="JACZEP010000003">
    <property type="protein sequence ID" value="MBE1205421.1"/>
    <property type="molecule type" value="Genomic_DNA"/>
</dbReference>
<name>A0ABR9GP38_9HYPH</name>
<dbReference type="Gene3D" id="3.50.30.40">
    <property type="entry name" value="Ribonuclease E inhibitor RraA/RraA-like"/>
    <property type="match status" value="1"/>
</dbReference>
<dbReference type="InterPro" id="IPR036704">
    <property type="entry name" value="RraA/RraA-like_sf"/>
</dbReference>
<dbReference type="Pfam" id="PF03737">
    <property type="entry name" value="RraA-like"/>
    <property type="match status" value="1"/>
</dbReference>
<dbReference type="InterPro" id="IPR005493">
    <property type="entry name" value="RraA/RraA-like"/>
</dbReference>
<dbReference type="RefSeq" id="WP_192566878.1">
    <property type="nucleotide sequence ID" value="NZ_JACZEP010000003.1"/>
</dbReference>
<evidence type="ECO:0000256" key="4">
    <source>
        <dbReference type="ARBA" id="ARBA00030169"/>
    </source>
</evidence>
<dbReference type="CDD" id="cd16841">
    <property type="entry name" value="RraA_family"/>
    <property type="match status" value="1"/>
</dbReference>
<dbReference type="PANTHER" id="PTHR33254">
    <property type="entry name" value="4-HYDROXY-4-METHYL-2-OXOGLUTARATE ALDOLASE 3-RELATED"/>
    <property type="match status" value="1"/>
</dbReference>
<sequence length="229" mass="23995">MTEETHGWGFRVLKRLHKVDEAMVELFRQLPVAIVSDSMSRMAAGGSRIRPMHAGGSFAGPALTVKTRPGDNLMVHKAIDLAEPGDVLVVDAGGDLTNAIIGEMMAAHAVNRGIAGIIINGAIRDSKAIGEASFPVYAAGVTHRGPYRNGPGEINVEVSIDGMVICPGDLVIGDDDGILAVPHGDAGALYAVAAAKKAEEDVVMAKILKGANDRSWVDAELACTLCRFT</sequence>
<keyword evidence="6" id="KW-1185">Reference proteome</keyword>
<evidence type="ECO:0000256" key="3">
    <source>
        <dbReference type="ARBA" id="ARBA00029596"/>
    </source>
</evidence>
<accession>A0ABR9GP38</accession>
<evidence type="ECO:0000256" key="2">
    <source>
        <dbReference type="ARBA" id="ARBA00016549"/>
    </source>
</evidence>
<dbReference type="Proteomes" id="UP000598227">
    <property type="component" value="Unassembled WGS sequence"/>
</dbReference>
<dbReference type="PANTHER" id="PTHR33254:SF4">
    <property type="entry name" value="4-HYDROXY-4-METHYL-2-OXOGLUTARATE ALDOLASE 3-RELATED"/>
    <property type="match status" value="1"/>
</dbReference>
<dbReference type="SUPFAM" id="SSF89562">
    <property type="entry name" value="RraA-like"/>
    <property type="match status" value="1"/>
</dbReference>
<evidence type="ECO:0000313" key="6">
    <source>
        <dbReference type="Proteomes" id="UP000598227"/>
    </source>
</evidence>
<evidence type="ECO:0000256" key="1">
    <source>
        <dbReference type="ARBA" id="ARBA00001968"/>
    </source>
</evidence>
<dbReference type="NCBIfam" id="NF004850">
    <property type="entry name" value="PRK06201.1"/>
    <property type="match status" value="1"/>
</dbReference>
<comment type="caution">
    <text evidence="5">The sequence shown here is derived from an EMBL/GenBank/DDBJ whole genome shotgun (WGS) entry which is preliminary data.</text>
</comment>
<organism evidence="5 6">
    <name type="scientific">Aminobacter carboxidus</name>
    <dbReference type="NCBI Taxonomy" id="376165"/>
    <lineage>
        <taxon>Bacteria</taxon>
        <taxon>Pseudomonadati</taxon>
        <taxon>Pseudomonadota</taxon>
        <taxon>Alphaproteobacteria</taxon>
        <taxon>Hyphomicrobiales</taxon>
        <taxon>Phyllobacteriaceae</taxon>
        <taxon>Aminobacter</taxon>
    </lineage>
</organism>